<evidence type="ECO:0000256" key="3">
    <source>
        <dbReference type="ARBA" id="ARBA00022833"/>
    </source>
</evidence>
<dbReference type="GO" id="GO:0008270">
    <property type="term" value="F:zinc ion binding"/>
    <property type="evidence" value="ECO:0007669"/>
    <property type="project" value="UniProtKB-KW"/>
</dbReference>
<name>A0A6G0VLG8_APHCR</name>
<evidence type="ECO:0000313" key="7">
    <source>
        <dbReference type="Proteomes" id="UP000478052"/>
    </source>
</evidence>
<dbReference type="SUPFAM" id="SSF57716">
    <property type="entry name" value="Glucocorticoid receptor-like (DNA-binding domain)"/>
    <property type="match status" value="1"/>
</dbReference>
<keyword evidence="4" id="KW-0238">DNA-binding</keyword>
<dbReference type="GO" id="GO:0003677">
    <property type="term" value="F:DNA binding"/>
    <property type="evidence" value="ECO:0007669"/>
    <property type="project" value="UniProtKB-KW"/>
</dbReference>
<dbReference type="Pfam" id="PF21787">
    <property type="entry name" value="TNP-like_RNaseH_N"/>
    <property type="match status" value="1"/>
</dbReference>
<evidence type="ECO:0000256" key="2">
    <source>
        <dbReference type="ARBA" id="ARBA00022771"/>
    </source>
</evidence>
<comment type="caution">
    <text evidence="6">The sequence shown here is derived from an EMBL/GenBank/DDBJ whole genome shotgun (WGS) entry which is preliminary data.</text>
</comment>
<dbReference type="AlphaFoldDB" id="A0A6G0VLG8"/>
<reference evidence="6 7" key="1">
    <citation type="submission" date="2019-08" db="EMBL/GenBank/DDBJ databases">
        <title>Whole genome of Aphis craccivora.</title>
        <authorList>
            <person name="Voronova N.V."/>
            <person name="Shulinski R.S."/>
            <person name="Bandarenka Y.V."/>
            <person name="Zhorov D.G."/>
            <person name="Warner D."/>
        </authorList>
    </citation>
    <scope>NUCLEOTIDE SEQUENCE [LARGE SCALE GENOMIC DNA]</scope>
    <source>
        <strain evidence="6">180601</strain>
        <tissue evidence="6">Whole Body</tissue>
    </source>
</reference>
<accession>A0A6G0VLG8</accession>
<dbReference type="InterPro" id="IPR048365">
    <property type="entry name" value="TNP-like_RNaseH_N"/>
</dbReference>
<dbReference type="EMBL" id="VUJU01015032">
    <property type="protein sequence ID" value="KAF0697664.1"/>
    <property type="molecule type" value="Genomic_DNA"/>
</dbReference>
<sequence>MQMYCLVGKCNYRSIMSINPVILNKKYRLCSLHFEDKMFSNFQKNRLKADAIPTIFGNLTEEVSLQCQDPLNVTIISDNADNSPSCSTSIAGNLSTTNLSVIMSDKSTSSDIETNSLGVQTSKYLSENTPRKLKLHQKLAVEIQLRKEAEDREKELLHKVNTLGLQLAEKYSIDYCLKVCKENVKPTLFMLVNSQMKNLKKKKNKGSKVSNEVKQLALNIYFLGPKISKLLQNSLSLPCSRTLRNVTSKYELNSGLNDFLFIFLSLKISNFKSEALDCILCTDEMSLKTNLFYNVSRDKIIGFHESISL</sequence>
<dbReference type="OrthoDB" id="8190203at2759"/>
<evidence type="ECO:0000313" key="6">
    <source>
        <dbReference type="EMBL" id="KAF0697664.1"/>
    </source>
</evidence>
<dbReference type="Pfam" id="PF05485">
    <property type="entry name" value="THAP"/>
    <property type="match status" value="1"/>
</dbReference>
<organism evidence="6 7">
    <name type="scientific">Aphis craccivora</name>
    <name type="common">Cowpea aphid</name>
    <dbReference type="NCBI Taxonomy" id="307492"/>
    <lineage>
        <taxon>Eukaryota</taxon>
        <taxon>Metazoa</taxon>
        <taxon>Ecdysozoa</taxon>
        <taxon>Arthropoda</taxon>
        <taxon>Hexapoda</taxon>
        <taxon>Insecta</taxon>
        <taxon>Pterygota</taxon>
        <taxon>Neoptera</taxon>
        <taxon>Paraneoptera</taxon>
        <taxon>Hemiptera</taxon>
        <taxon>Sternorrhyncha</taxon>
        <taxon>Aphidomorpha</taxon>
        <taxon>Aphidoidea</taxon>
        <taxon>Aphididae</taxon>
        <taxon>Aphidini</taxon>
        <taxon>Aphis</taxon>
        <taxon>Aphis</taxon>
    </lineage>
</organism>
<proteinExistence type="predicted"/>
<dbReference type="Proteomes" id="UP000478052">
    <property type="component" value="Unassembled WGS sequence"/>
</dbReference>
<evidence type="ECO:0000259" key="5">
    <source>
        <dbReference type="SMART" id="SM00980"/>
    </source>
</evidence>
<keyword evidence="3" id="KW-0862">Zinc</keyword>
<evidence type="ECO:0000256" key="1">
    <source>
        <dbReference type="ARBA" id="ARBA00022723"/>
    </source>
</evidence>
<gene>
    <name evidence="6" type="ORF">FWK35_00037019</name>
</gene>
<protein>
    <recommendedName>
        <fullName evidence="5">THAP-type domain-containing protein</fullName>
    </recommendedName>
</protein>
<keyword evidence="1" id="KW-0479">Metal-binding</keyword>
<feature type="domain" description="THAP-type" evidence="5">
    <location>
        <begin position="3"/>
        <end position="62"/>
    </location>
</feature>
<dbReference type="SMART" id="SM00980">
    <property type="entry name" value="THAP"/>
    <property type="match status" value="1"/>
</dbReference>
<dbReference type="InterPro" id="IPR006612">
    <property type="entry name" value="THAP_Znf"/>
</dbReference>
<feature type="non-terminal residue" evidence="6">
    <location>
        <position position="309"/>
    </location>
</feature>
<keyword evidence="7" id="KW-1185">Reference proteome</keyword>
<keyword evidence="2" id="KW-0863">Zinc-finger</keyword>
<evidence type="ECO:0000256" key="4">
    <source>
        <dbReference type="ARBA" id="ARBA00023125"/>
    </source>
</evidence>